<protein>
    <submittedName>
        <fullName evidence="2">Uncharacterized protein</fullName>
    </submittedName>
</protein>
<dbReference type="EMBL" id="BGPR01082619">
    <property type="protein sequence ID" value="GBL87924.1"/>
    <property type="molecule type" value="Genomic_DNA"/>
</dbReference>
<dbReference type="AlphaFoldDB" id="A0A4Y2BA05"/>
<accession>A0A4Y2BA05</accession>
<keyword evidence="3" id="KW-1185">Reference proteome</keyword>
<sequence length="106" mass="11676">MRCSTLSLSLPSFFPLLPNCSVLFPFRGYHYDCDGGTAFLRSSYSTSVSWGVAEEVLTKDRNSPSLISLVSADYRKKDHQKALPAEKSPSTPRDDEALAGWKVSGE</sequence>
<evidence type="ECO:0000313" key="2">
    <source>
        <dbReference type="EMBL" id="GBL87924.1"/>
    </source>
</evidence>
<evidence type="ECO:0000256" key="1">
    <source>
        <dbReference type="SAM" id="MobiDB-lite"/>
    </source>
</evidence>
<feature type="region of interest" description="Disordered" evidence="1">
    <location>
        <begin position="78"/>
        <end position="106"/>
    </location>
</feature>
<gene>
    <name evidence="2" type="ORF">AVEN_107487_1</name>
</gene>
<comment type="caution">
    <text evidence="2">The sequence shown here is derived from an EMBL/GenBank/DDBJ whole genome shotgun (WGS) entry which is preliminary data.</text>
</comment>
<dbReference type="Proteomes" id="UP000499080">
    <property type="component" value="Unassembled WGS sequence"/>
</dbReference>
<reference evidence="2 3" key="1">
    <citation type="journal article" date="2019" name="Sci. Rep.">
        <title>Orb-weaving spider Araneus ventricosus genome elucidates the spidroin gene catalogue.</title>
        <authorList>
            <person name="Kono N."/>
            <person name="Nakamura H."/>
            <person name="Ohtoshi R."/>
            <person name="Moran D.A.P."/>
            <person name="Shinohara A."/>
            <person name="Yoshida Y."/>
            <person name="Fujiwara M."/>
            <person name="Mori M."/>
            <person name="Tomita M."/>
            <person name="Arakawa K."/>
        </authorList>
    </citation>
    <scope>NUCLEOTIDE SEQUENCE [LARGE SCALE GENOMIC DNA]</scope>
</reference>
<proteinExistence type="predicted"/>
<evidence type="ECO:0000313" key="3">
    <source>
        <dbReference type="Proteomes" id="UP000499080"/>
    </source>
</evidence>
<name>A0A4Y2BA05_ARAVE</name>
<organism evidence="2 3">
    <name type="scientific">Araneus ventricosus</name>
    <name type="common">Orbweaver spider</name>
    <name type="synonym">Epeira ventricosa</name>
    <dbReference type="NCBI Taxonomy" id="182803"/>
    <lineage>
        <taxon>Eukaryota</taxon>
        <taxon>Metazoa</taxon>
        <taxon>Ecdysozoa</taxon>
        <taxon>Arthropoda</taxon>
        <taxon>Chelicerata</taxon>
        <taxon>Arachnida</taxon>
        <taxon>Araneae</taxon>
        <taxon>Araneomorphae</taxon>
        <taxon>Entelegynae</taxon>
        <taxon>Araneoidea</taxon>
        <taxon>Araneidae</taxon>
        <taxon>Araneus</taxon>
    </lineage>
</organism>